<name>A0AB39PSI3_9ACTN</name>
<accession>A0AB39PSI3</accession>
<sequence length="74" mass="8040">MRIPIPDSTAAYDGTNTAVTVALLAAARCPHGHNVIYTVPDVEDLDHYQQKATTWAIHHANECTGAEQRQLKAA</sequence>
<dbReference type="AlphaFoldDB" id="A0AB39PSI3"/>
<proteinExistence type="predicted"/>
<organism evidence="1">
    <name type="scientific">Streptomyces sp. R28</name>
    <dbReference type="NCBI Taxonomy" id="3238628"/>
    <lineage>
        <taxon>Bacteria</taxon>
        <taxon>Bacillati</taxon>
        <taxon>Actinomycetota</taxon>
        <taxon>Actinomycetes</taxon>
        <taxon>Kitasatosporales</taxon>
        <taxon>Streptomycetaceae</taxon>
        <taxon>Streptomyces</taxon>
    </lineage>
</organism>
<reference evidence="1" key="1">
    <citation type="submission" date="2024-07" db="EMBL/GenBank/DDBJ databases">
        <authorList>
            <person name="Yu S.T."/>
        </authorList>
    </citation>
    <scope>NUCLEOTIDE SEQUENCE</scope>
    <source>
        <strain evidence="1">R28</strain>
    </source>
</reference>
<evidence type="ECO:0000313" key="1">
    <source>
        <dbReference type="EMBL" id="XDQ33257.1"/>
    </source>
</evidence>
<gene>
    <name evidence="1" type="ORF">AB5J49_07990</name>
</gene>
<protein>
    <submittedName>
        <fullName evidence="1">Uncharacterized protein</fullName>
    </submittedName>
</protein>
<dbReference type="EMBL" id="CP163439">
    <property type="protein sequence ID" value="XDQ33257.1"/>
    <property type="molecule type" value="Genomic_DNA"/>
</dbReference>
<dbReference type="RefSeq" id="WP_369167798.1">
    <property type="nucleotide sequence ID" value="NZ_CP163439.1"/>
</dbReference>